<comment type="caution">
    <text evidence="2">The sequence shown here is derived from an EMBL/GenBank/DDBJ whole genome shotgun (WGS) entry which is preliminary data.</text>
</comment>
<dbReference type="EMBL" id="JBJQND010000003">
    <property type="protein sequence ID" value="KAL3884145.1"/>
    <property type="molecule type" value="Genomic_DNA"/>
</dbReference>
<sequence>MAATSVMPSQVNLAAEIKNMWAENKLTKKMVDIDRKQHKSAVKINTEIMELKDELSKLNLEKVVTTKERSQNLVLLTTSAQLSRVGPREMEDAGLANNAEHLYNAENKGSYTFRADDERLRNRHRRFLAQLDREAVRIVMRDYKI</sequence>
<feature type="coiled-coil region" evidence="1">
    <location>
        <begin position="41"/>
        <end position="68"/>
    </location>
</feature>
<accession>A0ABD3XEI0</accession>
<dbReference type="AlphaFoldDB" id="A0ABD3XEI0"/>
<reference evidence="2 3" key="1">
    <citation type="submission" date="2024-11" db="EMBL/GenBank/DDBJ databases">
        <title>Chromosome-level genome assembly of the freshwater bivalve Anodonta woodiana.</title>
        <authorList>
            <person name="Chen X."/>
        </authorList>
    </citation>
    <scope>NUCLEOTIDE SEQUENCE [LARGE SCALE GENOMIC DNA]</scope>
    <source>
        <strain evidence="2">MN2024</strain>
        <tissue evidence="2">Gills</tissue>
    </source>
</reference>
<dbReference type="Proteomes" id="UP001634394">
    <property type="component" value="Unassembled WGS sequence"/>
</dbReference>
<organism evidence="2 3">
    <name type="scientific">Sinanodonta woodiana</name>
    <name type="common">Chinese pond mussel</name>
    <name type="synonym">Anodonta woodiana</name>
    <dbReference type="NCBI Taxonomy" id="1069815"/>
    <lineage>
        <taxon>Eukaryota</taxon>
        <taxon>Metazoa</taxon>
        <taxon>Spiralia</taxon>
        <taxon>Lophotrochozoa</taxon>
        <taxon>Mollusca</taxon>
        <taxon>Bivalvia</taxon>
        <taxon>Autobranchia</taxon>
        <taxon>Heteroconchia</taxon>
        <taxon>Palaeoheterodonta</taxon>
        <taxon>Unionida</taxon>
        <taxon>Unionoidea</taxon>
        <taxon>Unionidae</taxon>
        <taxon>Unioninae</taxon>
        <taxon>Sinanodonta</taxon>
    </lineage>
</organism>
<evidence type="ECO:0000313" key="3">
    <source>
        <dbReference type="Proteomes" id="UP001634394"/>
    </source>
</evidence>
<name>A0ABD3XEI0_SINWO</name>
<gene>
    <name evidence="2" type="ORF">ACJMK2_030365</name>
</gene>
<proteinExistence type="predicted"/>
<evidence type="ECO:0000256" key="1">
    <source>
        <dbReference type="SAM" id="Coils"/>
    </source>
</evidence>
<protein>
    <submittedName>
        <fullName evidence="2">Uncharacterized protein</fullName>
    </submittedName>
</protein>
<keyword evidence="3" id="KW-1185">Reference proteome</keyword>
<evidence type="ECO:0000313" key="2">
    <source>
        <dbReference type="EMBL" id="KAL3884145.1"/>
    </source>
</evidence>
<keyword evidence="1" id="KW-0175">Coiled coil</keyword>